<protein>
    <submittedName>
        <fullName evidence="2">Uncharacterized protein</fullName>
    </submittedName>
</protein>
<feature type="region of interest" description="Disordered" evidence="1">
    <location>
        <begin position="287"/>
        <end position="345"/>
    </location>
</feature>
<dbReference type="InterPro" id="IPR021641">
    <property type="entry name" value="DUF3245"/>
</dbReference>
<feature type="compositionally biased region" description="Basic residues" evidence="1">
    <location>
        <begin position="327"/>
        <end position="345"/>
    </location>
</feature>
<gene>
    <name evidence="2" type="ORF">K503DRAFT_852552</name>
</gene>
<dbReference type="InParanoid" id="A0A1B7NI88"/>
<feature type="compositionally biased region" description="Basic and acidic residues" evidence="1">
    <location>
        <begin position="312"/>
        <end position="323"/>
    </location>
</feature>
<feature type="compositionally biased region" description="Basic and acidic residues" evidence="1">
    <location>
        <begin position="155"/>
        <end position="166"/>
    </location>
</feature>
<feature type="compositionally biased region" description="Low complexity" evidence="1">
    <location>
        <begin position="175"/>
        <end position="187"/>
    </location>
</feature>
<proteinExistence type="predicted"/>
<evidence type="ECO:0000313" key="3">
    <source>
        <dbReference type="Proteomes" id="UP000092154"/>
    </source>
</evidence>
<dbReference type="AlphaFoldDB" id="A0A1B7NI88"/>
<sequence length="345" mass="37720">MSMMDTVADDDIDTETLQAQINMSMSFAEDLVSSWIKPAHKANLSKSTVDAQKLLDEQLRRPPRLGVGAPIPESSASARDAARLKHQLIGKGKKRAPEDETSIKLGHHSEEEERRGGAVKKKMKLDPFAGRSKMKAKFNANSVTQSTRNPSSPRRQVDGRDSKTGADDQEQDHVSQSISSSLVPSIIDADSSAKKKRRKHCVTGREADMSFQDKAIPQSLPQTSQAITTLEQCNSNRSLTTDTPPLIGNSSSSVSFSISGPFSSALQPDVKRHGELNVPDMSTKYLVPPLPAPQNTEGLRLSVPLLNLDGPPARRDEPGKDDNPGSPKKKRKRRKKKKHPIKVDG</sequence>
<dbReference type="Pfam" id="PF11595">
    <property type="entry name" value="DUF3245"/>
    <property type="match status" value="1"/>
</dbReference>
<dbReference type="Proteomes" id="UP000092154">
    <property type="component" value="Unassembled WGS sequence"/>
</dbReference>
<dbReference type="EMBL" id="KV448124">
    <property type="protein sequence ID" value="OAX44479.1"/>
    <property type="molecule type" value="Genomic_DNA"/>
</dbReference>
<dbReference type="OrthoDB" id="3438340at2759"/>
<organism evidence="2 3">
    <name type="scientific">Rhizopogon vinicolor AM-OR11-026</name>
    <dbReference type="NCBI Taxonomy" id="1314800"/>
    <lineage>
        <taxon>Eukaryota</taxon>
        <taxon>Fungi</taxon>
        <taxon>Dikarya</taxon>
        <taxon>Basidiomycota</taxon>
        <taxon>Agaricomycotina</taxon>
        <taxon>Agaricomycetes</taxon>
        <taxon>Agaricomycetidae</taxon>
        <taxon>Boletales</taxon>
        <taxon>Suillineae</taxon>
        <taxon>Rhizopogonaceae</taxon>
        <taxon>Rhizopogon</taxon>
    </lineage>
</organism>
<feature type="region of interest" description="Disordered" evidence="1">
    <location>
        <begin position="88"/>
        <end position="217"/>
    </location>
</feature>
<accession>A0A1B7NI88</accession>
<evidence type="ECO:0000313" key="2">
    <source>
        <dbReference type="EMBL" id="OAX44479.1"/>
    </source>
</evidence>
<name>A0A1B7NI88_9AGAM</name>
<dbReference type="STRING" id="1314800.A0A1B7NI88"/>
<evidence type="ECO:0000256" key="1">
    <source>
        <dbReference type="SAM" id="MobiDB-lite"/>
    </source>
</evidence>
<reference evidence="2 3" key="1">
    <citation type="submission" date="2016-06" db="EMBL/GenBank/DDBJ databases">
        <title>Comparative genomics of the ectomycorrhizal sister species Rhizopogon vinicolor and Rhizopogon vesiculosus (Basidiomycota: Boletales) reveals a divergence of the mating type B locus.</title>
        <authorList>
            <consortium name="DOE Joint Genome Institute"/>
            <person name="Mujic A.B."/>
            <person name="Kuo A."/>
            <person name="Tritt A."/>
            <person name="Lipzen A."/>
            <person name="Chen C."/>
            <person name="Johnson J."/>
            <person name="Sharma A."/>
            <person name="Barry K."/>
            <person name="Grigoriev I.V."/>
            <person name="Spatafora J.W."/>
        </authorList>
    </citation>
    <scope>NUCLEOTIDE SEQUENCE [LARGE SCALE GENOMIC DNA]</scope>
    <source>
        <strain evidence="2 3">AM-OR11-026</strain>
    </source>
</reference>
<feature type="compositionally biased region" description="Basic and acidic residues" evidence="1">
    <location>
        <begin position="95"/>
        <end position="116"/>
    </location>
</feature>
<feature type="compositionally biased region" description="Polar residues" evidence="1">
    <location>
        <begin position="139"/>
        <end position="154"/>
    </location>
</feature>
<keyword evidence="3" id="KW-1185">Reference proteome</keyword>